<evidence type="ECO:0000313" key="5">
    <source>
        <dbReference type="EMBL" id="GMR55558.1"/>
    </source>
</evidence>
<name>A0AAN5I7P5_9BILA</name>
<dbReference type="Pfam" id="PF12796">
    <property type="entry name" value="Ank_2"/>
    <property type="match status" value="1"/>
</dbReference>
<keyword evidence="6" id="KW-1185">Reference proteome</keyword>
<reference evidence="6" key="1">
    <citation type="submission" date="2022-10" db="EMBL/GenBank/DDBJ databases">
        <title>Genome assembly of Pristionchus species.</title>
        <authorList>
            <person name="Yoshida K."/>
            <person name="Sommer R.J."/>
        </authorList>
    </citation>
    <scope>NUCLEOTIDE SEQUENCE [LARGE SCALE GENOMIC DNA]</scope>
    <source>
        <strain evidence="6">RS5460</strain>
    </source>
</reference>
<comment type="caution">
    <text evidence="5">The sequence shown here is derived from an EMBL/GenBank/DDBJ whole genome shotgun (WGS) entry which is preliminary data.</text>
</comment>
<organism evidence="5 6">
    <name type="scientific">Pristionchus mayeri</name>
    <dbReference type="NCBI Taxonomy" id="1317129"/>
    <lineage>
        <taxon>Eukaryota</taxon>
        <taxon>Metazoa</taxon>
        <taxon>Ecdysozoa</taxon>
        <taxon>Nematoda</taxon>
        <taxon>Chromadorea</taxon>
        <taxon>Rhabditida</taxon>
        <taxon>Rhabditina</taxon>
        <taxon>Diplogasteromorpha</taxon>
        <taxon>Diplogasteroidea</taxon>
        <taxon>Neodiplogasteridae</taxon>
        <taxon>Pristionchus</taxon>
    </lineage>
</organism>
<feature type="non-terminal residue" evidence="5">
    <location>
        <position position="1"/>
    </location>
</feature>
<dbReference type="InterPro" id="IPR036770">
    <property type="entry name" value="Ankyrin_rpt-contain_sf"/>
</dbReference>
<evidence type="ECO:0000256" key="4">
    <source>
        <dbReference type="SAM" id="MobiDB-lite"/>
    </source>
</evidence>
<gene>
    <name evidence="5" type="ORF">PMAYCL1PPCAC_25753</name>
</gene>
<feature type="region of interest" description="Disordered" evidence="4">
    <location>
        <begin position="1"/>
        <end position="28"/>
    </location>
</feature>
<feature type="compositionally biased region" description="Basic and acidic residues" evidence="4">
    <location>
        <begin position="17"/>
        <end position="28"/>
    </location>
</feature>
<dbReference type="InterPro" id="IPR002110">
    <property type="entry name" value="Ankyrin_rpt"/>
</dbReference>
<feature type="non-terminal residue" evidence="5">
    <location>
        <position position="144"/>
    </location>
</feature>
<dbReference type="EMBL" id="BTRK01000005">
    <property type="protein sequence ID" value="GMR55558.1"/>
    <property type="molecule type" value="Genomic_DNA"/>
</dbReference>
<dbReference type="AlphaFoldDB" id="A0AAN5I7P5"/>
<dbReference type="Gene3D" id="1.25.40.20">
    <property type="entry name" value="Ankyrin repeat-containing domain"/>
    <property type="match status" value="1"/>
</dbReference>
<sequence>QSHASRKMPSRDSLSSNEEKEKEKKKVEDALAHTKLDLSMADPQTRLLYFAKKEEWKLLVDELGKLGKGDFSTSDQNGYTALLLAVKNGQLEVFEKLVSKGADINQCTKDGRNAAHMAAMYSGWQMLDAVLTKGPGLLSRPAGV</sequence>
<keyword evidence="1" id="KW-0677">Repeat</keyword>
<dbReference type="SMART" id="SM00248">
    <property type="entry name" value="ANK"/>
    <property type="match status" value="2"/>
</dbReference>
<dbReference type="Proteomes" id="UP001328107">
    <property type="component" value="Unassembled WGS sequence"/>
</dbReference>
<accession>A0AAN5I7P5</accession>
<evidence type="ECO:0000256" key="3">
    <source>
        <dbReference type="PROSITE-ProRule" id="PRU00023"/>
    </source>
</evidence>
<evidence type="ECO:0000256" key="1">
    <source>
        <dbReference type="ARBA" id="ARBA00022737"/>
    </source>
</evidence>
<feature type="repeat" description="ANK" evidence="3">
    <location>
        <begin position="77"/>
        <end position="109"/>
    </location>
</feature>
<evidence type="ECO:0008006" key="7">
    <source>
        <dbReference type="Google" id="ProtNLM"/>
    </source>
</evidence>
<proteinExistence type="predicted"/>
<keyword evidence="2 3" id="KW-0040">ANK repeat</keyword>
<dbReference type="SUPFAM" id="SSF48403">
    <property type="entry name" value="Ankyrin repeat"/>
    <property type="match status" value="1"/>
</dbReference>
<evidence type="ECO:0000313" key="6">
    <source>
        <dbReference type="Proteomes" id="UP001328107"/>
    </source>
</evidence>
<evidence type="ECO:0000256" key="2">
    <source>
        <dbReference type="ARBA" id="ARBA00023043"/>
    </source>
</evidence>
<protein>
    <recommendedName>
        <fullName evidence="7">Ankyrin repeat-containing protein</fullName>
    </recommendedName>
</protein>
<dbReference type="PROSITE" id="PS50088">
    <property type="entry name" value="ANK_REPEAT"/>
    <property type="match status" value="1"/>
</dbReference>
<dbReference type="PANTHER" id="PTHR24126">
    <property type="entry name" value="ANKYRIN REPEAT, PH AND SEC7 DOMAIN CONTAINING PROTEIN SECG-RELATED"/>
    <property type="match status" value="1"/>
</dbReference>
<dbReference type="PROSITE" id="PS50297">
    <property type="entry name" value="ANK_REP_REGION"/>
    <property type="match status" value="1"/>
</dbReference>